<comment type="caution">
    <text evidence="1">The sequence shown here is derived from an EMBL/GenBank/DDBJ whole genome shotgun (WGS) entry which is preliminary data.</text>
</comment>
<name>A0A8K0HGW0_9ROSA</name>
<reference evidence="1" key="1">
    <citation type="submission" date="2020-03" db="EMBL/GenBank/DDBJ databases">
        <title>A high-quality chromosome-level genome assembly of a woody plant with both climbing and erect habits, Rhamnella rubrinervis.</title>
        <authorList>
            <person name="Lu Z."/>
            <person name="Yang Y."/>
            <person name="Zhu X."/>
            <person name="Sun Y."/>
        </authorList>
    </citation>
    <scope>NUCLEOTIDE SEQUENCE</scope>
    <source>
        <strain evidence="1">BYM</strain>
        <tissue evidence="1">Leaf</tissue>
    </source>
</reference>
<keyword evidence="2" id="KW-1185">Reference proteome</keyword>
<proteinExistence type="predicted"/>
<gene>
    <name evidence="1" type="ORF">FNV43_RR08268</name>
</gene>
<dbReference type="Proteomes" id="UP000796880">
    <property type="component" value="Unassembled WGS sequence"/>
</dbReference>
<organism evidence="1 2">
    <name type="scientific">Rhamnella rubrinervis</name>
    <dbReference type="NCBI Taxonomy" id="2594499"/>
    <lineage>
        <taxon>Eukaryota</taxon>
        <taxon>Viridiplantae</taxon>
        <taxon>Streptophyta</taxon>
        <taxon>Embryophyta</taxon>
        <taxon>Tracheophyta</taxon>
        <taxon>Spermatophyta</taxon>
        <taxon>Magnoliopsida</taxon>
        <taxon>eudicotyledons</taxon>
        <taxon>Gunneridae</taxon>
        <taxon>Pentapetalae</taxon>
        <taxon>rosids</taxon>
        <taxon>fabids</taxon>
        <taxon>Rosales</taxon>
        <taxon>Rhamnaceae</taxon>
        <taxon>rhamnoid group</taxon>
        <taxon>Rhamneae</taxon>
        <taxon>Rhamnella</taxon>
    </lineage>
</organism>
<sequence>MGMGAIAIAEGEGMQGKVIYLIFATHRSDARQERDGMDAFFFLGTEVGPALFRCLQFLWEPHHLKPLYPHNEKPSFSKASLHQRLSRMPSIDKESPELAACPTYLAGVC</sequence>
<protein>
    <submittedName>
        <fullName evidence="1">Uncharacterized protein</fullName>
    </submittedName>
</protein>
<accession>A0A8K0HGW0</accession>
<dbReference type="AlphaFoldDB" id="A0A8K0HGW0"/>
<evidence type="ECO:0000313" key="2">
    <source>
        <dbReference type="Proteomes" id="UP000796880"/>
    </source>
</evidence>
<evidence type="ECO:0000313" key="1">
    <source>
        <dbReference type="EMBL" id="KAF3452170.1"/>
    </source>
</evidence>
<dbReference type="EMBL" id="VOIH02000003">
    <property type="protein sequence ID" value="KAF3452170.1"/>
    <property type="molecule type" value="Genomic_DNA"/>
</dbReference>